<feature type="binding site" evidence="5">
    <location>
        <position position="68"/>
    </location>
    <ligand>
        <name>[4Fe-4S] cluster</name>
        <dbReference type="ChEBI" id="CHEBI:49883"/>
        <note>4Fe-4S-S-AdoMet</note>
    </ligand>
</feature>
<gene>
    <name evidence="7" type="ORF">H8730_01310</name>
</gene>
<comment type="cofactor">
    <cofactor evidence="5">
        <name>[4Fe-4S] cluster</name>
        <dbReference type="ChEBI" id="CHEBI:49883"/>
    </cofactor>
    <text evidence="5">Binds 1 [4Fe-4S] cluster. The cluster is coordinated with 3 cysteines and an exchangeable S-adenosyl-L-methionine.</text>
</comment>
<dbReference type="RefSeq" id="WP_177716800.1">
    <property type="nucleotide sequence ID" value="NZ_JACRSQ010000001.1"/>
</dbReference>
<dbReference type="SFLD" id="SFLDS00029">
    <property type="entry name" value="Radical_SAM"/>
    <property type="match status" value="1"/>
</dbReference>
<organism evidence="7 8">
    <name type="scientific">Bianquea renquensis</name>
    <dbReference type="NCBI Taxonomy" id="2763661"/>
    <lineage>
        <taxon>Bacteria</taxon>
        <taxon>Bacillati</taxon>
        <taxon>Bacillota</taxon>
        <taxon>Clostridia</taxon>
        <taxon>Eubacteriales</taxon>
        <taxon>Bianqueaceae</taxon>
        <taxon>Bianquea</taxon>
    </lineage>
</organism>
<evidence type="ECO:0000256" key="2">
    <source>
        <dbReference type="ARBA" id="ARBA00022723"/>
    </source>
</evidence>
<evidence type="ECO:0000256" key="5">
    <source>
        <dbReference type="PIRSR" id="PIRSR004869-50"/>
    </source>
</evidence>
<dbReference type="GO" id="GO:0051536">
    <property type="term" value="F:iron-sulfur cluster binding"/>
    <property type="evidence" value="ECO:0007669"/>
    <property type="project" value="UniProtKB-KW"/>
</dbReference>
<dbReference type="GO" id="GO:0003824">
    <property type="term" value="F:catalytic activity"/>
    <property type="evidence" value="ECO:0007669"/>
    <property type="project" value="InterPro"/>
</dbReference>
<dbReference type="InterPro" id="IPR007197">
    <property type="entry name" value="rSAM"/>
</dbReference>
<dbReference type="InterPro" id="IPR040085">
    <property type="entry name" value="MJ0674-like"/>
</dbReference>
<dbReference type="InterPro" id="IPR058240">
    <property type="entry name" value="rSAM_sf"/>
</dbReference>
<evidence type="ECO:0000256" key="1">
    <source>
        <dbReference type="ARBA" id="ARBA00022691"/>
    </source>
</evidence>
<dbReference type="PIRSF" id="PIRSF004869">
    <property type="entry name" value="PflX_prd"/>
    <property type="match status" value="1"/>
</dbReference>
<feature type="binding site" evidence="5">
    <location>
        <position position="64"/>
    </location>
    <ligand>
        <name>[4Fe-4S] cluster</name>
        <dbReference type="ChEBI" id="CHEBI:49883"/>
        <note>4Fe-4S-S-AdoMet</note>
    </ligand>
</feature>
<sequence>MGLSELRHCRLCPRQCGADRLAGKAGFCGATGETVRVARVAPHMWEEPVLSGEKGSGTIFFSSCSLRCVFCQNIQISREAVGENLSIEQLGDCMLELQAQGVHNINFVTPGHYILHIREALQKIRGRDLTIPVVYNSSGYERPESLSLLKGLIDIYLPDFKYMSPALSERYSNARDYSQVAKTAIAAMVDQVGAPVLSREGYMVRGVMVRHLALPGQEIDSKRILKYLYESYGDEIYISLMSQYTPMSQVASKFPELNRKLSRRQYARLVEYALTLGFDNGFIQEGDAAQESFIPPFM</sequence>
<dbReference type="InterPro" id="IPR013785">
    <property type="entry name" value="Aldolase_TIM"/>
</dbReference>
<keyword evidence="8" id="KW-1185">Reference proteome</keyword>
<dbReference type="Proteomes" id="UP000657006">
    <property type="component" value="Unassembled WGS sequence"/>
</dbReference>
<accession>A0A926DRX8</accession>
<name>A0A926DRX8_9FIRM</name>
<evidence type="ECO:0000256" key="4">
    <source>
        <dbReference type="ARBA" id="ARBA00023014"/>
    </source>
</evidence>
<reference evidence="7" key="1">
    <citation type="submission" date="2020-08" db="EMBL/GenBank/DDBJ databases">
        <title>Genome public.</title>
        <authorList>
            <person name="Liu C."/>
            <person name="Sun Q."/>
        </authorList>
    </citation>
    <scope>NUCLEOTIDE SEQUENCE</scope>
    <source>
        <strain evidence="7">NSJ-32</strain>
    </source>
</reference>
<keyword evidence="4 5" id="KW-0411">Iron-sulfur</keyword>
<dbReference type="SFLD" id="SFLDG01099">
    <property type="entry name" value="Uncharacterised_Radical_SAM_Su"/>
    <property type="match status" value="1"/>
</dbReference>
<comment type="caution">
    <text evidence="7">The sequence shown here is derived from an EMBL/GenBank/DDBJ whole genome shotgun (WGS) entry which is preliminary data.</text>
</comment>
<evidence type="ECO:0000313" key="7">
    <source>
        <dbReference type="EMBL" id="MBC8542189.1"/>
    </source>
</evidence>
<dbReference type="InterPro" id="IPR016431">
    <property type="entry name" value="Pyrv-formate_lyase-activ_prd"/>
</dbReference>
<keyword evidence="1 5" id="KW-0949">S-adenosyl-L-methionine</keyword>
<evidence type="ECO:0000313" key="8">
    <source>
        <dbReference type="Proteomes" id="UP000657006"/>
    </source>
</evidence>
<keyword evidence="3 5" id="KW-0408">Iron</keyword>
<dbReference type="GO" id="GO:0046872">
    <property type="term" value="F:metal ion binding"/>
    <property type="evidence" value="ECO:0007669"/>
    <property type="project" value="UniProtKB-KW"/>
</dbReference>
<dbReference type="Gene3D" id="3.20.20.70">
    <property type="entry name" value="Aldolase class I"/>
    <property type="match status" value="1"/>
</dbReference>
<keyword evidence="2 5" id="KW-0479">Metal-binding</keyword>
<feature type="domain" description="Radical SAM core" evidence="6">
    <location>
        <begin position="59"/>
        <end position="183"/>
    </location>
</feature>
<protein>
    <submittedName>
        <fullName evidence="7">Radical SAM protein</fullName>
    </submittedName>
</protein>
<dbReference type="EMBL" id="JACRSQ010000001">
    <property type="protein sequence ID" value="MBC8542189.1"/>
    <property type="molecule type" value="Genomic_DNA"/>
</dbReference>
<evidence type="ECO:0000256" key="3">
    <source>
        <dbReference type="ARBA" id="ARBA00023004"/>
    </source>
</evidence>
<dbReference type="SUPFAM" id="SSF102114">
    <property type="entry name" value="Radical SAM enzymes"/>
    <property type="match status" value="1"/>
</dbReference>
<feature type="binding site" evidence="5">
    <location>
        <position position="71"/>
    </location>
    <ligand>
        <name>[4Fe-4S] cluster</name>
        <dbReference type="ChEBI" id="CHEBI:49883"/>
        <note>4Fe-4S-S-AdoMet</note>
    </ligand>
</feature>
<dbReference type="AlphaFoldDB" id="A0A926DRX8"/>
<dbReference type="CDD" id="cd01335">
    <property type="entry name" value="Radical_SAM"/>
    <property type="match status" value="1"/>
</dbReference>
<dbReference type="PANTHER" id="PTHR43075:SF1">
    <property type="entry name" value="FORMATE LYASE ACTIVATING ENZYME, PUTATIVE (AFU_ORTHOLOGUE AFUA_2G15630)-RELATED"/>
    <property type="match status" value="1"/>
</dbReference>
<dbReference type="PANTHER" id="PTHR43075">
    <property type="entry name" value="FORMATE LYASE ACTIVATING ENZYME, PUTATIVE (AFU_ORTHOLOGUE AFUA_2G15630)-RELATED"/>
    <property type="match status" value="1"/>
</dbReference>
<evidence type="ECO:0000259" key="6">
    <source>
        <dbReference type="Pfam" id="PF04055"/>
    </source>
</evidence>
<proteinExistence type="predicted"/>
<dbReference type="Pfam" id="PF04055">
    <property type="entry name" value="Radical_SAM"/>
    <property type="match status" value="1"/>
</dbReference>